<evidence type="ECO:0000256" key="1">
    <source>
        <dbReference type="ARBA" id="ARBA00006987"/>
    </source>
</evidence>
<dbReference type="Gene3D" id="3.40.190.10">
    <property type="entry name" value="Periplasmic binding protein-like II"/>
    <property type="match status" value="1"/>
</dbReference>
<accession>A0A4R5Q9S8</accession>
<proteinExistence type="inferred from homology"/>
<dbReference type="RefSeq" id="WP_133291898.1">
    <property type="nucleotide sequence ID" value="NZ_SMSJ01000072.1"/>
</dbReference>
<organism evidence="3 4">
    <name type="scientific">Dankookia rubra</name>
    <dbReference type="NCBI Taxonomy" id="1442381"/>
    <lineage>
        <taxon>Bacteria</taxon>
        <taxon>Pseudomonadati</taxon>
        <taxon>Pseudomonadota</taxon>
        <taxon>Alphaproteobacteria</taxon>
        <taxon>Acetobacterales</taxon>
        <taxon>Roseomonadaceae</taxon>
        <taxon>Dankookia</taxon>
    </lineage>
</organism>
<dbReference type="PIRSF" id="PIRSF017082">
    <property type="entry name" value="YflP"/>
    <property type="match status" value="1"/>
</dbReference>
<comment type="similarity">
    <text evidence="1">Belongs to the UPF0065 (bug) family.</text>
</comment>
<keyword evidence="2" id="KW-0732">Signal</keyword>
<keyword evidence="4" id="KW-1185">Reference proteome</keyword>
<dbReference type="Gene3D" id="3.40.190.150">
    <property type="entry name" value="Bordetella uptake gene, domain 1"/>
    <property type="match status" value="1"/>
</dbReference>
<dbReference type="CDD" id="cd07012">
    <property type="entry name" value="PBP2_Bug_TTT"/>
    <property type="match status" value="1"/>
</dbReference>
<dbReference type="SUPFAM" id="SSF53850">
    <property type="entry name" value="Periplasmic binding protein-like II"/>
    <property type="match status" value="1"/>
</dbReference>
<sequence length="324" mass="34338">MRICLKGSIVLAALLVSSIPAKAQRWPTQPIMLVNGFPPGGGADILARLVAARLSQNLGQAVSVDNRTGANGLIAAAAVAAARPDGYTILLYTMSMASTAPVMPGVTLTFDPDKDLAPAVIIAGLDNLLYVANKTPFRTVRDIVDYARANPDTLTYGSSGVGSSYQLWAAQFTSMAGIRMLHVPFRGGPPAIAEIIAGRVDMMFGNLAEILPHIRSGAVRPIAFTSTPPSPVLPGVPIIAESGLPEFRADNWFGIAAPGRTPQEIVERLNVEINRIVATPNVAEQLVGLGYQPRGGSIEAMRETILRDRAKWKAVIAANNIRAE</sequence>
<protein>
    <submittedName>
        <fullName evidence="3">Tripartite tricarboxylate transporter substrate binding protein</fullName>
    </submittedName>
</protein>
<evidence type="ECO:0000313" key="4">
    <source>
        <dbReference type="Proteomes" id="UP000295096"/>
    </source>
</evidence>
<dbReference type="EMBL" id="SMSJ01000072">
    <property type="protein sequence ID" value="TDH59288.1"/>
    <property type="molecule type" value="Genomic_DNA"/>
</dbReference>
<comment type="caution">
    <text evidence="3">The sequence shown here is derived from an EMBL/GenBank/DDBJ whole genome shotgun (WGS) entry which is preliminary data.</text>
</comment>
<name>A0A4R5Q9S8_9PROT</name>
<dbReference type="OrthoDB" id="7374763at2"/>
<feature type="signal peptide" evidence="2">
    <location>
        <begin position="1"/>
        <end position="23"/>
    </location>
</feature>
<dbReference type="PANTHER" id="PTHR42928">
    <property type="entry name" value="TRICARBOXYLATE-BINDING PROTEIN"/>
    <property type="match status" value="1"/>
</dbReference>
<dbReference type="PANTHER" id="PTHR42928:SF5">
    <property type="entry name" value="BLR1237 PROTEIN"/>
    <property type="match status" value="1"/>
</dbReference>
<dbReference type="Pfam" id="PF03401">
    <property type="entry name" value="TctC"/>
    <property type="match status" value="1"/>
</dbReference>
<dbReference type="AlphaFoldDB" id="A0A4R5Q9S8"/>
<reference evidence="3 4" key="1">
    <citation type="journal article" date="2016" name="J. Microbiol.">
        <title>Dankookia rubra gen. nov., sp. nov., an alphaproteobacterium isolated from sediment of a shallow stream.</title>
        <authorList>
            <person name="Kim W.H."/>
            <person name="Kim D.H."/>
            <person name="Kang K."/>
            <person name="Ahn T.Y."/>
        </authorList>
    </citation>
    <scope>NUCLEOTIDE SEQUENCE [LARGE SCALE GENOMIC DNA]</scope>
    <source>
        <strain evidence="3 4">JCM30602</strain>
    </source>
</reference>
<dbReference type="Proteomes" id="UP000295096">
    <property type="component" value="Unassembled WGS sequence"/>
</dbReference>
<evidence type="ECO:0000313" key="3">
    <source>
        <dbReference type="EMBL" id="TDH59288.1"/>
    </source>
</evidence>
<dbReference type="InterPro" id="IPR042100">
    <property type="entry name" value="Bug_dom1"/>
</dbReference>
<gene>
    <name evidence="3" type="ORF">E2C06_28095</name>
</gene>
<feature type="chain" id="PRO_5020533060" evidence="2">
    <location>
        <begin position="24"/>
        <end position="324"/>
    </location>
</feature>
<evidence type="ECO:0000256" key="2">
    <source>
        <dbReference type="SAM" id="SignalP"/>
    </source>
</evidence>
<dbReference type="InterPro" id="IPR005064">
    <property type="entry name" value="BUG"/>
</dbReference>